<evidence type="ECO:0000313" key="3">
    <source>
        <dbReference type="EMBL" id="ABD87294.1"/>
    </source>
</evidence>
<dbReference type="AlphaFoldDB" id="Q217Z2"/>
<dbReference type="HOGENOM" id="CLU_026228_7_1_5"/>
<dbReference type="Gene3D" id="3.40.190.10">
    <property type="entry name" value="Periplasmic binding protein-like II"/>
    <property type="match status" value="2"/>
</dbReference>
<dbReference type="KEGG" id="rpc:RPC_1735"/>
<feature type="domain" description="PBP" evidence="2">
    <location>
        <begin position="20"/>
        <end position="251"/>
    </location>
</feature>
<organism evidence="3">
    <name type="scientific">Rhodopseudomonas palustris (strain BisB18)</name>
    <dbReference type="NCBI Taxonomy" id="316056"/>
    <lineage>
        <taxon>Bacteria</taxon>
        <taxon>Pseudomonadati</taxon>
        <taxon>Pseudomonadota</taxon>
        <taxon>Alphaproteobacteria</taxon>
        <taxon>Hyphomicrobiales</taxon>
        <taxon>Nitrobacteraceae</taxon>
        <taxon>Rhodopseudomonas</taxon>
    </lineage>
</organism>
<dbReference type="EMBL" id="CP000301">
    <property type="protein sequence ID" value="ABD87294.1"/>
    <property type="molecule type" value="Genomic_DNA"/>
</dbReference>
<dbReference type="PANTHER" id="PTHR30570:SF1">
    <property type="entry name" value="PHOSPHATE-BINDING PROTEIN PSTS"/>
    <property type="match status" value="1"/>
</dbReference>
<sequence>MLGALSVLIATAIVGPAGAELLRTGGTGSMARAMQRLGAAYRAEQPDSKLEFIPSLGSAGAIAAVIDGSLDFAITGRPANAKEAAHPLTTVLFARTPFGLVSSQPNPGNIRSNDIAGLFADPQSKWPDGTPVRVVLRPRSEVDAGLMDSTFPRLGAAVEQLRRHSEVPLAATDQDNVAMASRIAGSLAVVTLTQLLMEQPGLRFLSIDGVAPTLENFERGDYPYGKDIYLVFPLREQPALERFIAFMRSAEGDRLLRETGNLAARR</sequence>
<evidence type="ECO:0000259" key="2">
    <source>
        <dbReference type="Pfam" id="PF12849"/>
    </source>
</evidence>
<dbReference type="Pfam" id="PF12849">
    <property type="entry name" value="PBP_like_2"/>
    <property type="match status" value="1"/>
</dbReference>
<dbReference type="InterPro" id="IPR024370">
    <property type="entry name" value="PBP_domain"/>
</dbReference>
<dbReference type="STRING" id="316056.RPC_1735"/>
<dbReference type="SUPFAM" id="SSF53850">
    <property type="entry name" value="Periplasmic binding protein-like II"/>
    <property type="match status" value="1"/>
</dbReference>
<keyword evidence="1" id="KW-0732">Signal</keyword>
<accession>Q217Z2</accession>
<gene>
    <name evidence="3" type="ordered locus">RPC_1735</name>
</gene>
<dbReference type="eggNOG" id="COG0226">
    <property type="taxonomic scope" value="Bacteria"/>
</dbReference>
<dbReference type="RefSeq" id="WP_011472198.1">
    <property type="nucleotide sequence ID" value="NC_007925.1"/>
</dbReference>
<dbReference type="InterPro" id="IPR050811">
    <property type="entry name" value="Phosphate_ABC_transporter"/>
</dbReference>
<reference evidence="3" key="1">
    <citation type="submission" date="2006-03" db="EMBL/GenBank/DDBJ databases">
        <title>Complete sequence of Rhodopseudomonas palustris BisB18.</title>
        <authorList>
            <consortium name="US DOE Joint Genome Institute"/>
            <person name="Copeland A."/>
            <person name="Lucas S."/>
            <person name="Lapidus A."/>
            <person name="Barry K."/>
            <person name="Detter J.C."/>
            <person name="Glavina del Rio T."/>
            <person name="Hammon N."/>
            <person name="Israni S."/>
            <person name="Dalin E."/>
            <person name="Tice H."/>
            <person name="Pitluck S."/>
            <person name="Chain P."/>
            <person name="Malfatti S."/>
            <person name="Shin M."/>
            <person name="Vergez L."/>
            <person name="Schmutz J."/>
            <person name="Larimer F."/>
            <person name="Land M."/>
            <person name="Hauser L."/>
            <person name="Pelletier D.A."/>
            <person name="Kyrpides N."/>
            <person name="Anderson I."/>
            <person name="Oda Y."/>
            <person name="Harwood C.S."/>
            <person name="Richardson P."/>
        </authorList>
    </citation>
    <scope>NUCLEOTIDE SEQUENCE [LARGE SCALE GENOMIC DNA]</scope>
    <source>
        <strain evidence="3">BisB18</strain>
    </source>
</reference>
<proteinExistence type="predicted"/>
<protein>
    <submittedName>
        <fullName evidence="3">ABC-type phosphate transport system periplasmic component-like</fullName>
    </submittedName>
</protein>
<dbReference type="PANTHER" id="PTHR30570">
    <property type="entry name" value="PERIPLASMIC PHOSPHATE BINDING COMPONENT OF PHOSPHATE ABC TRANSPORTER"/>
    <property type="match status" value="1"/>
</dbReference>
<evidence type="ECO:0000256" key="1">
    <source>
        <dbReference type="ARBA" id="ARBA00022729"/>
    </source>
</evidence>
<name>Q217Z2_RHOPB</name>